<keyword evidence="1" id="KW-0812">Transmembrane</keyword>
<evidence type="ECO:0000313" key="2">
    <source>
        <dbReference type="EMBL" id="MDP0589979.1"/>
    </source>
</evidence>
<keyword evidence="3" id="KW-1185">Reference proteome</keyword>
<gene>
    <name evidence="2" type="ORF">QS748_12665</name>
</gene>
<feature type="transmembrane region" description="Helical" evidence="1">
    <location>
        <begin position="131"/>
        <end position="157"/>
    </location>
</feature>
<evidence type="ECO:0000313" key="3">
    <source>
        <dbReference type="Proteomes" id="UP001178148"/>
    </source>
</evidence>
<feature type="transmembrane region" description="Helical" evidence="1">
    <location>
        <begin position="164"/>
        <end position="181"/>
    </location>
</feature>
<feature type="transmembrane region" description="Helical" evidence="1">
    <location>
        <begin position="306"/>
        <end position="325"/>
    </location>
</feature>
<feature type="transmembrane region" description="Helical" evidence="1">
    <location>
        <begin position="331"/>
        <end position="350"/>
    </location>
</feature>
<evidence type="ECO:0000256" key="1">
    <source>
        <dbReference type="SAM" id="Phobius"/>
    </source>
</evidence>
<proteinExistence type="predicted"/>
<dbReference type="AlphaFoldDB" id="A0AA90SU61"/>
<comment type="caution">
    <text evidence="2">The sequence shown here is derived from an EMBL/GenBank/DDBJ whole genome shotgun (WGS) entry which is preliminary data.</text>
</comment>
<feature type="transmembrane region" description="Helical" evidence="1">
    <location>
        <begin position="252"/>
        <end position="272"/>
    </location>
</feature>
<keyword evidence="1" id="KW-0472">Membrane</keyword>
<evidence type="ECO:0008006" key="4">
    <source>
        <dbReference type="Google" id="ProtNLM"/>
    </source>
</evidence>
<feature type="transmembrane region" description="Helical" evidence="1">
    <location>
        <begin position="59"/>
        <end position="76"/>
    </location>
</feature>
<feature type="transmembrane region" description="Helical" evidence="1">
    <location>
        <begin position="220"/>
        <end position="245"/>
    </location>
</feature>
<reference evidence="2 3" key="1">
    <citation type="journal article" date="2023" name="bioRxiv">
        <title>An intranuclear bacterial parasite of deep-sea mussels expresses apoptosis inhibitors acquired from its host.</title>
        <authorList>
            <person name="Gonzalez Porras M.A."/>
            <person name="Assie A."/>
            <person name="Tietjen M."/>
            <person name="Violette M."/>
            <person name="Kleiner M."/>
            <person name="Gruber-Vodicka H."/>
            <person name="Dubilier N."/>
            <person name="Leisch N."/>
        </authorList>
    </citation>
    <scope>NUCLEOTIDE SEQUENCE [LARGE SCALE GENOMIC DNA]</scope>
    <source>
        <strain evidence="2">IAP13</strain>
    </source>
</reference>
<feature type="transmembrane region" description="Helical" evidence="1">
    <location>
        <begin position="88"/>
        <end position="104"/>
    </location>
</feature>
<feature type="transmembrane region" description="Helical" evidence="1">
    <location>
        <begin position="278"/>
        <end position="294"/>
    </location>
</feature>
<dbReference type="Proteomes" id="UP001178148">
    <property type="component" value="Unassembled WGS sequence"/>
</dbReference>
<dbReference type="EMBL" id="JASXSV010000026">
    <property type="protein sequence ID" value="MDP0589979.1"/>
    <property type="molecule type" value="Genomic_DNA"/>
</dbReference>
<accession>A0AA90SU61</accession>
<protein>
    <recommendedName>
        <fullName evidence="4">DUF2029 domain-containing protein</fullName>
    </recommendedName>
</protein>
<name>A0AA90SU61_9GAMM</name>
<sequence>MVIDSLYFPGGSVVFNYQMGADRWVAFENLYAGPEGYLYLPQFAMIFSILPDSLVATEIIWNLFQLVVVVSGLYGFSRMMSGLEEKSFFPLLSVVVLIISWTTIRNGQATMLQLGVMLWTSVSLYEKKWNLAAFLLVAGLISKPVFIIFFALVVFFYSSLYWRIALWVGGACLFPVLFKGYEYAINQHVDFVSMVYESLIYGESGHKTNWAHFFAIFPQLLGVSVSSGIQVVTRLIVGLLVLWGVAFARKRYASEVACYYLYALAACYLMLFNPRTETNSFALIAPAIGYWVAVTTHRFHDMKYHLFCWLFVISFPFAKYVKLLTPGMWAWGKPMITVFFSIFLIWQLCWKDQRLETQS</sequence>
<keyword evidence="1" id="KW-1133">Transmembrane helix</keyword>
<organism evidence="2 3">
    <name type="scientific">Candidatus Endonucleibacter bathymodioli</name>
    <dbReference type="NCBI Taxonomy" id="539814"/>
    <lineage>
        <taxon>Bacteria</taxon>
        <taxon>Pseudomonadati</taxon>
        <taxon>Pseudomonadota</taxon>
        <taxon>Gammaproteobacteria</taxon>
        <taxon>Oceanospirillales</taxon>
        <taxon>Endozoicomonadaceae</taxon>
        <taxon>Candidatus Endonucleibacter</taxon>
    </lineage>
</organism>